<comment type="caution">
    <text evidence="1">The sequence shown here is derived from an EMBL/GenBank/DDBJ whole genome shotgun (WGS) entry which is preliminary data.</text>
</comment>
<evidence type="ECO:0000313" key="1">
    <source>
        <dbReference type="EMBL" id="CAL5997791.1"/>
    </source>
</evidence>
<protein>
    <submittedName>
        <fullName evidence="1">Hypothetical_protein</fullName>
    </submittedName>
</protein>
<name>A0ABP1HMF6_9EUKA</name>
<proteinExistence type="predicted"/>
<keyword evidence="2" id="KW-1185">Reference proteome</keyword>
<accession>A0ABP1HMF6</accession>
<gene>
    <name evidence="1" type="ORF">HINF_LOCUS15418</name>
</gene>
<evidence type="ECO:0000313" key="2">
    <source>
        <dbReference type="Proteomes" id="UP001642409"/>
    </source>
</evidence>
<sequence length="140" mass="16672">MQQITSFTAELQLYSQLSTKQLLPSRTEFGFEFGASQIFQHKRKRQRKESRTKHIRTRPAWTGGVRGAKYCCLVQKCFKAYKQEVYIQLVCKGIKCNSVYFQIFNLKQTEFMCIRRNSTRYINIEVKMSWICFQAVQLWS</sequence>
<dbReference type="Proteomes" id="UP001642409">
    <property type="component" value="Unassembled WGS sequence"/>
</dbReference>
<organism evidence="1 2">
    <name type="scientific">Hexamita inflata</name>
    <dbReference type="NCBI Taxonomy" id="28002"/>
    <lineage>
        <taxon>Eukaryota</taxon>
        <taxon>Metamonada</taxon>
        <taxon>Diplomonadida</taxon>
        <taxon>Hexamitidae</taxon>
        <taxon>Hexamitinae</taxon>
        <taxon>Hexamita</taxon>
    </lineage>
</organism>
<dbReference type="EMBL" id="CAXDID020000037">
    <property type="protein sequence ID" value="CAL5997791.1"/>
    <property type="molecule type" value="Genomic_DNA"/>
</dbReference>
<reference evidence="1 2" key="1">
    <citation type="submission" date="2024-07" db="EMBL/GenBank/DDBJ databases">
        <authorList>
            <person name="Akdeniz Z."/>
        </authorList>
    </citation>
    <scope>NUCLEOTIDE SEQUENCE [LARGE SCALE GENOMIC DNA]</scope>
</reference>